<evidence type="ECO:0000313" key="12">
    <source>
        <dbReference type="Proteomes" id="UP000199334"/>
    </source>
</evidence>
<evidence type="ECO:0000256" key="3">
    <source>
        <dbReference type="ARBA" id="ARBA00008281"/>
    </source>
</evidence>
<comment type="function">
    <text evidence="1 10">Controls the rotational direction of flagella during chemotaxis.</text>
</comment>
<dbReference type="EMBL" id="FNIG01000002">
    <property type="protein sequence ID" value="SDN01788.1"/>
    <property type="molecule type" value="Genomic_DNA"/>
</dbReference>
<dbReference type="Proteomes" id="UP000199334">
    <property type="component" value="Unassembled WGS sequence"/>
</dbReference>
<sequence length="142" mass="15940">MMSRPVKIMMTSLITLTLVGVVAIIALLYLDSSNVEAAEPSIDEKVENSFETEEITTDLSDGTFVKIRFRIITDEEDAMEYLQKGESFQLKNAIIKTLTVKETNDFRSGLENVEESLKLKLNQILEDGLVTDVVIVEKVLQP</sequence>
<evidence type="ECO:0000313" key="11">
    <source>
        <dbReference type="EMBL" id="SDN01788.1"/>
    </source>
</evidence>
<keyword evidence="11" id="KW-0282">Flagellum</keyword>
<dbReference type="GO" id="GO:0009425">
    <property type="term" value="C:bacterial-type flagellum basal body"/>
    <property type="evidence" value="ECO:0007669"/>
    <property type="project" value="InterPro"/>
</dbReference>
<keyword evidence="9 10" id="KW-0472">Membrane</keyword>
<name>A0A1G9XYF1_9BACI</name>
<keyword evidence="4 10" id="KW-1003">Cell membrane</keyword>
<evidence type="ECO:0000256" key="4">
    <source>
        <dbReference type="ARBA" id="ARBA00022475"/>
    </source>
</evidence>
<reference evidence="11 12" key="1">
    <citation type="submission" date="2016-10" db="EMBL/GenBank/DDBJ databases">
        <authorList>
            <person name="de Groot N.N."/>
        </authorList>
    </citation>
    <scope>NUCLEOTIDE SEQUENCE [LARGE SCALE GENOMIC DNA]</scope>
    <source>
        <strain evidence="11 12">CGMCC 1.3442</strain>
    </source>
</reference>
<keyword evidence="7 10" id="KW-0283">Flagellar rotation</keyword>
<keyword evidence="11" id="KW-0966">Cell projection</keyword>
<evidence type="ECO:0000256" key="8">
    <source>
        <dbReference type="ARBA" id="ARBA00022989"/>
    </source>
</evidence>
<evidence type="ECO:0000256" key="6">
    <source>
        <dbReference type="ARBA" id="ARBA00022692"/>
    </source>
</evidence>
<accession>A0A1G9XYF1</accession>
<evidence type="ECO:0000256" key="9">
    <source>
        <dbReference type="ARBA" id="ARBA00023136"/>
    </source>
</evidence>
<keyword evidence="8" id="KW-1133">Transmembrane helix</keyword>
<comment type="subcellular location">
    <subcellularLocation>
        <location evidence="2">Cell membrane</location>
        <topology evidence="2">Single-pass membrane protein</topology>
    </subcellularLocation>
</comment>
<dbReference type="GO" id="GO:0071973">
    <property type="term" value="P:bacterial-type flagellum-dependent cell motility"/>
    <property type="evidence" value="ECO:0007669"/>
    <property type="project" value="InterPro"/>
</dbReference>
<evidence type="ECO:0000256" key="1">
    <source>
        <dbReference type="ARBA" id="ARBA00002254"/>
    </source>
</evidence>
<dbReference type="InterPro" id="IPR005503">
    <property type="entry name" value="FliL"/>
</dbReference>
<keyword evidence="12" id="KW-1185">Reference proteome</keyword>
<keyword evidence="5 10" id="KW-0145">Chemotaxis</keyword>
<comment type="similarity">
    <text evidence="3 10">Belongs to the FliL family.</text>
</comment>
<evidence type="ECO:0000256" key="7">
    <source>
        <dbReference type="ARBA" id="ARBA00022779"/>
    </source>
</evidence>
<keyword evidence="6" id="KW-0812">Transmembrane</keyword>
<evidence type="ECO:0000256" key="2">
    <source>
        <dbReference type="ARBA" id="ARBA00004162"/>
    </source>
</evidence>
<dbReference type="AlphaFoldDB" id="A0A1G9XYF1"/>
<dbReference type="GO" id="GO:0005886">
    <property type="term" value="C:plasma membrane"/>
    <property type="evidence" value="ECO:0007669"/>
    <property type="project" value="UniProtKB-SubCell"/>
</dbReference>
<evidence type="ECO:0000256" key="5">
    <source>
        <dbReference type="ARBA" id="ARBA00022500"/>
    </source>
</evidence>
<proteinExistence type="inferred from homology"/>
<protein>
    <recommendedName>
        <fullName evidence="10">Flagellar protein FliL</fullName>
    </recommendedName>
</protein>
<dbReference type="Pfam" id="PF03748">
    <property type="entry name" value="FliL"/>
    <property type="match status" value="1"/>
</dbReference>
<gene>
    <name evidence="11" type="ORF">SAMN05216498_1163</name>
</gene>
<organism evidence="11 12">
    <name type="scientific">Tenuibacillus multivorans</name>
    <dbReference type="NCBI Taxonomy" id="237069"/>
    <lineage>
        <taxon>Bacteria</taxon>
        <taxon>Bacillati</taxon>
        <taxon>Bacillota</taxon>
        <taxon>Bacilli</taxon>
        <taxon>Bacillales</taxon>
        <taxon>Bacillaceae</taxon>
        <taxon>Tenuibacillus</taxon>
    </lineage>
</organism>
<dbReference type="GO" id="GO:0006935">
    <property type="term" value="P:chemotaxis"/>
    <property type="evidence" value="ECO:0007669"/>
    <property type="project" value="UniProtKB-KW"/>
</dbReference>
<keyword evidence="11" id="KW-0969">Cilium</keyword>
<dbReference type="STRING" id="237069.SAMN05216498_1163"/>
<evidence type="ECO:0000256" key="10">
    <source>
        <dbReference type="RuleBase" id="RU364125"/>
    </source>
</evidence>